<dbReference type="AlphaFoldDB" id="A0A365XSF2"/>
<evidence type="ECO:0000313" key="2">
    <source>
        <dbReference type="Proteomes" id="UP000253410"/>
    </source>
</evidence>
<dbReference type="Proteomes" id="UP000253410">
    <property type="component" value="Unassembled WGS sequence"/>
</dbReference>
<dbReference type="CDD" id="cd22641">
    <property type="entry name" value="C24-like"/>
    <property type="match status" value="1"/>
</dbReference>
<keyword evidence="2" id="KW-1185">Reference proteome</keyword>
<accession>A0A365XSF2</accession>
<organism evidence="1 2">
    <name type="scientific">Chitinophaga flava</name>
    <dbReference type="NCBI Taxonomy" id="2259036"/>
    <lineage>
        <taxon>Bacteria</taxon>
        <taxon>Pseudomonadati</taxon>
        <taxon>Bacteroidota</taxon>
        <taxon>Chitinophagia</taxon>
        <taxon>Chitinophagales</taxon>
        <taxon>Chitinophagaceae</taxon>
        <taxon>Chitinophaga</taxon>
    </lineage>
</organism>
<protein>
    <recommendedName>
        <fullName evidence="3">Tail fiber protein</fullName>
    </recommendedName>
</protein>
<reference evidence="1 2" key="1">
    <citation type="submission" date="2018-05" db="EMBL/GenBank/DDBJ databases">
        <title>Chitinophaga sp. K3CV102501T nov., isolated from isolated from a monsoon evergreen broad-leaved forest soil.</title>
        <authorList>
            <person name="Lv Y."/>
        </authorList>
    </citation>
    <scope>NUCLEOTIDE SEQUENCE [LARGE SCALE GENOMIC DNA]</scope>
    <source>
        <strain evidence="1 2">GDMCC 1.1325</strain>
    </source>
</reference>
<proteinExistence type="predicted"/>
<sequence>MSNKRVDFGNLGGFPLTQDVLAYMQSSYRDALTGLARVCGNKVIVSGMLENGTIVADGWILHDGELLPFVGGPKQNTYIIIDDNKPVTFEDGVSRTVLFNRYARFGSGGFPYSDLVRLDSLASLKDSISTLNNNLSTLNANFLAHRSAVNPHGLTKADIGLGNIPNAISSDPTSNNPAVLATTAALAAASRFLLSGTIDLPDIVDDLNIRVRFSKYIYDSYIVVGSLRSRGYWNNDNDCHYTVKNLDYNGFDLLIKENSTDYQNISFDYLIIKR</sequence>
<dbReference type="RefSeq" id="WP_113617267.1">
    <property type="nucleotide sequence ID" value="NZ_QFFJ01000002.1"/>
</dbReference>
<dbReference type="OrthoDB" id="9113831at2"/>
<gene>
    <name evidence="1" type="ORF">DF182_18270</name>
</gene>
<dbReference type="EMBL" id="QFFJ01000002">
    <property type="protein sequence ID" value="RBL88525.1"/>
    <property type="molecule type" value="Genomic_DNA"/>
</dbReference>
<evidence type="ECO:0008006" key="3">
    <source>
        <dbReference type="Google" id="ProtNLM"/>
    </source>
</evidence>
<evidence type="ECO:0000313" key="1">
    <source>
        <dbReference type="EMBL" id="RBL88525.1"/>
    </source>
</evidence>
<comment type="caution">
    <text evidence="1">The sequence shown here is derived from an EMBL/GenBank/DDBJ whole genome shotgun (WGS) entry which is preliminary data.</text>
</comment>
<name>A0A365XSF2_9BACT</name>